<evidence type="ECO:0000256" key="2">
    <source>
        <dbReference type="ARBA" id="ARBA00023186"/>
    </source>
</evidence>
<comment type="similarity">
    <text evidence="1 3">Belongs to the UreD family.</text>
</comment>
<dbReference type="InterPro" id="IPR002669">
    <property type="entry name" value="UreD"/>
</dbReference>
<dbReference type="Pfam" id="PF01774">
    <property type="entry name" value="UreD"/>
    <property type="match status" value="1"/>
</dbReference>
<evidence type="ECO:0000313" key="5">
    <source>
        <dbReference type="EMBL" id="CUH71132.1"/>
    </source>
</evidence>
<dbReference type="GO" id="GO:0005737">
    <property type="term" value="C:cytoplasm"/>
    <property type="evidence" value="ECO:0007669"/>
    <property type="project" value="UniProtKB-SubCell"/>
</dbReference>
<dbReference type="AlphaFoldDB" id="A0A0P1FRL0"/>
<comment type="subcellular location">
    <subcellularLocation>
        <location evidence="3">Cytoplasm</location>
    </subcellularLocation>
</comment>
<evidence type="ECO:0000313" key="7">
    <source>
        <dbReference type="Proteomes" id="UP000051887"/>
    </source>
</evidence>
<reference evidence="4 6" key="1">
    <citation type="submission" date="2015-09" db="EMBL/GenBank/DDBJ databases">
        <authorList>
            <person name="Rodrigo-Torres L."/>
            <person name="Arahal D.R."/>
        </authorList>
    </citation>
    <scope>NUCLEOTIDE SEQUENCE [LARGE SCALE GENOMIC DNA]</scope>
    <source>
        <strain evidence="4 6">CECT 5118</strain>
    </source>
</reference>
<accession>A0A0P1FRL0</accession>
<evidence type="ECO:0000313" key="4">
    <source>
        <dbReference type="EMBL" id="CUH65042.1"/>
    </source>
</evidence>
<reference evidence="5 7" key="2">
    <citation type="submission" date="2015-09" db="EMBL/GenBank/DDBJ databases">
        <authorList>
            <consortium name="Swine Surveillance"/>
        </authorList>
    </citation>
    <scope>NUCLEOTIDE SEQUENCE [LARGE SCALE GENOMIC DNA]</scope>
    <source>
        <strain evidence="5 7">5120</strain>
    </source>
</reference>
<dbReference type="PANTHER" id="PTHR33643:SF1">
    <property type="entry name" value="UREASE ACCESSORY PROTEIN D"/>
    <property type="match status" value="1"/>
</dbReference>
<dbReference type="HAMAP" id="MF_01384">
    <property type="entry name" value="UreD"/>
    <property type="match status" value="1"/>
</dbReference>
<sequence>MKCRAPKTAIAGLKTSGCMKLLFPQVQEVAMTAVTLNTAGGITGGDQLKLNVFVGEAAHLRLTTQAAERVYRAHPGEVGSVNTQLQIAAGARLDWLPQETILFDHGALNRRLTIDMAGDARLLLVEPLVFGRAAMGEVITQITLRDHLRVHRDGTLIFADTLRFDGDLHQQMQRMALGGAAGAMASALLASTEAECEALLPQLRAMLPDNAGVSLLRPDLLFLRAVATDSFDLRRVLIPALTLMNGAALPRTWTI</sequence>
<keyword evidence="3" id="KW-0963">Cytoplasm</keyword>
<evidence type="ECO:0000256" key="1">
    <source>
        <dbReference type="ARBA" id="ARBA00007177"/>
    </source>
</evidence>
<dbReference type="RefSeq" id="WP_242601733.1">
    <property type="nucleotide sequence ID" value="NZ_CYSB01000023.1"/>
</dbReference>
<organism evidence="5 7">
    <name type="scientific">Thalassovita autumnalis</name>
    <dbReference type="NCBI Taxonomy" id="2072972"/>
    <lineage>
        <taxon>Bacteria</taxon>
        <taxon>Pseudomonadati</taxon>
        <taxon>Pseudomonadota</taxon>
        <taxon>Alphaproteobacteria</taxon>
        <taxon>Rhodobacterales</taxon>
        <taxon>Roseobacteraceae</taxon>
        <taxon>Thalassovita</taxon>
    </lineage>
</organism>
<evidence type="ECO:0000256" key="3">
    <source>
        <dbReference type="HAMAP-Rule" id="MF_01384"/>
    </source>
</evidence>
<evidence type="ECO:0000313" key="6">
    <source>
        <dbReference type="Proteomes" id="UP000051086"/>
    </source>
</evidence>
<dbReference type="PANTHER" id="PTHR33643">
    <property type="entry name" value="UREASE ACCESSORY PROTEIN D"/>
    <property type="match status" value="1"/>
</dbReference>
<keyword evidence="6" id="KW-1185">Reference proteome</keyword>
<gene>
    <name evidence="3 5" type="primary">ureD</name>
    <name evidence="4" type="ORF">TL5118_01123</name>
    <name evidence="5" type="ORF">TL5120_00912</name>
</gene>
<dbReference type="Proteomes" id="UP000051887">
    <property type="component" value="Unassembled WGS sequence"/>
</dbReference>
<name>A0A0P1FRL0_9RHOB</name>
<dbReference type="EMBL" id="CYSC01000016">
    <property type="protein sequence ID" value="CUH71132.1"/>
    <property type="molecule type" value="Genomic_DNA"/>
</dbReference>
<dbReference type="GO" id="GO:0016151">
    <property type="term" value="F:nickel cation binding"/>
    <property type="evidence" value="ECO:0007669"/>
    <property type="project" value="UniProtKB-UniRule"/>
</dbReference>
<comment type="subunit">
    <text evidence="3">UreD, UreF and UreG form a complex that acts as a GTP-hydrolysis-dependent molecular chaperone, activating the urease apoprotein by helping to assemble the nickel containing metallocenter of UreC. The UreE protein probably delivers the nickel.</text>
</comment>
<keyword evidence="2 3" id="KW-0143">Chaperone</keyword>
<proteinExistence type="inferred from homology"/>
<dbReference type="Proteomes" id="UP000051086">
    <property type="component" value="Unassembled WGS sequence"/>
</dbReference>
<keyword evidence="3" id="KW-0996">Nickel insertion</keyword>
<protein>
    <recommendedName>
        <fullName evidence="3">Urease accessory protein UreD</fullName>
    </recommendedName>
</protein>
<comment type="function">
    <text evidence="3">Required for maturation of urease via the functional incorporation of the urease nickel metallocenter.</text>
</comment>
<dbReference type="EMBL" id="CYSB01000023">
    <property type="protein sequence ID" value="CUH65042.1"/>
    <property type="molecule type" value="Genomic_DNA"/>
</dbReference>